<sequence length="268" mass="29949">MCVKCVALDLDGTLLNSEHEVSAENEKTIRKLQEQGVEVILNTGRAYADVVKVNAIRELNCPILTLNGSALYGKDGTLLYETTIPVPVYKEMLTELRKLSVGILVYTNHGGFPCTLPGLRGKSDEELKELFLTYDYDHILQIEDLKIFKCIAVVSYEELERIQTVKEQLSGFEELTLASSFPNNVEIMSKEAHKGKAIQRYALMHNHVFTEIYAFGDGGNDLPMFEIATASIAMENAPDEVKEKATYVTKSNDEDGVSHAVYHILKLL</sequence>
<dbReference type="PROSITE" id="PS01229">
    <property type="entry name" value="COF_2"/>
    <property type="match status" value="1"/>
</dbReference>
<dbReference type="InterPro" id="IPR036412">
    <property type="entry name" value="HAD-like_sf"/>
</dbReference>
<dbReference type="PANTHER" id="PTHR10000:SF55">
    <property type="entry name" value="5-AMINO-6-(5-PHOSPHO-D-RIBITYLAMINO)URACIL PHOSPHATASE YCSE"/>
    <property type="match status" value="1"/>
</dbReference>
<dbReference type="InterPro" id="IPR023214">
    <property type="entry name" value="HAD_sf"/>
</dbReference>
<dbReference type="PANTHER" id="PTHR10000">
    <property type="entry name" value="PHOSPHOSERINE PHOSPHATASE"/>
    <property type="match status" value="1"/>
</dbReference>
<dbReference type="EMBL" id="JBHLUU010000127">
    <property type="protein sequence ID" value="MFC0478144.1"/>
    <property type="molecule type" value="Genomic_DNA"/>
</dbReference>
<dbReference type="SFLD" id="SFLDG01144">
    <property type="entry name" value="C2.B.4:_PGP_Like"/>
    <property type="match status" value="1"/>
</dbReference>
<dbReference type="InterPro" id="IPR000150">
    <property type="entry name" value="Cof"/>
</dbReference>
<keyword evidence="1" id="KW-0378">Hydrolase</keyword>
<gene>
    <name evidence="1" type="ORF">ACFFHF_23425</name>
</gene>
<keyword evidence="2" id="KW-1185">Reference proteome</keyword>
<dbReference type="RefSeq" id="WP_160546047.1">
    <property type="nucleotide sequence ID" value="NZ_JBHLUU010000127.1"/>
</dbReference>
<dbReference type="Gene3D" id="3.30.1240.10">
    <property type="match status" value="1"/>
</dbReference>
<dbReference type="EC" id="3.1.3.-" evidence="1"/>
<dbReference type="SFLD" id="SFLDS00003">
    <property type="entry name" value="Haloacid_Dehalogenase"/>
    <property type="match status" value="1"/>
</dbReference>
<dbReference type="GO" id="GO:0016787">
    <property type="term" value="F:hydrolase activity"/>
    <property type="evidence" value="ECO:0007669"/>
    <property type="project" value="UniProtKB-KW"/>
</dbReference>
<dbReference type="NCBIfam" id="TIGR01484">
    <property type="entry name" value="HAD-SF-IIB"/>
    <property type="match status" value="1"/>
</dbReference>
<dbReference type="NCBIfam" id="TIGR00099">
    <property type="entry name" value="Cof-subfamily"/>
    <property type="match status" value="1"/>
</dbReference>
<dbReference type="Proteomes" id="UP001589738">
    <property type="component" value="Unassembled WGS sequence"/>
</dbReference>
<accession>A0ABV6KXS7</accession>
<evidence type="ECO:0000313" key="2">
    <source>
        <dbReference type="Proteomes" id="UP001589738"/>
    </source>
</evidence>
<reference evidence="1 2" key="1">
    <citation type="submission" date="2024-09" db="EMBL/GenBank/DDBJ databases">
        <authorList>
            <person name="Sun Q."/>
            <person name="Mori K."/>
        </authorList>
    </citation>
    <scope>NUCLEOTIDE SEQUENCE [LARGE SCALE GENOMIC DNA]</scope>
    <source>
        <strain evidence="1 2">CGMCC 1.9126</strain>
    </source>
</reference>
<dbReference type="InterPro" id="IPR006379">
    <property type="entry name" value="HAD-SF_hydro_IIB"/>
</dbReference>
<comment type="caution">
    <text evidence="1">The sequence shown here is derived from an EMBL/GenBank/DDBJ whole genome shotgun (WGS) entry which is preliminary data.</text>
</comment>
<dbReference type="SFLD" id="SFLDG01140">
    <property type="entry name" value="C2.B:_Phosphomannomutase_and_P"/>
    <property type="match status" value="1"/>
</dbReference>
<evidence type="ECO:0000313" key="1">
    <source>
        <dbReference type="EMBL" id="MFC0478144.1"/>
    </source>
</evidence>
<organism evidence="1 2">
    <name type="scientific">Robertmurraya beringensis</name>
    <dbReference type="NCBI Taxonomy" id="641660"/>
    <lineage>
        <taxon>Bacteria</taxon>
        <taxon>Bacillati</taxon>
        <taxon>Bacillota</taxon>
        <taxon>Bacilli</taxon>
        <taxon>Bacillales</taxon>
        <taxon>Bacillaceae</taxon>
        <taxon>Robertmurraya</taxon>
    </lineage>
</organism>
<dbReference type="Gene3D" id="3.40.50.1000">
    <property type="entry name" value="HAD superfamily/HAD-like"/>
    <property type="match status" value="1"/>
</dbReference>
<proteinExistence type="predicted"/>
<dbReference type="SUPFAM" id="SSF56784">
    <property type="entry name" value="HAD-like"/>
    <property type="match status" value="1"/>
</dbReference>
<name>A0ABV6KXS7_9BACI</name>
<dbReference type="CDD" id="cd07516">
    <property type="entry name" value="HAD_Pase"/>
    <property type="match status" value="1"/>
</dbReference>
<dbReference type="Pfam" id="PF08282">
    <property type="entry name" value="Hydrolase_3"/>
    <property type="match status" value="1"/>
</dbReference>
<protein>
    <submittedName>
        <fullName evidence="1">Cof-type HAD-IIB family hydrolase</fullName>
        <ecNumber evidence="1">3.1.3.-</ecNumber>
    </submittedName>
</protein>